<keyword evidence="7" id="KW-0675">Receptor</keyword>
<reference evidence="7" key="1">
    <citation type="submission" date="2020-09" db="EMBL/GenBank/DDBJ databases">
        <title>Genome-Enabled Discovery of Anthraquinone Biosynthesis in Senna tora.</title>
        <authorList>
            <person name="Kang S.-H."/>
            <person name="Pandey R.P."/>
            <person name="Lee C.-M."/>
            <person name="Sim J.-S."/>
            <person name="Jeong J.-T."/>
            <person name="Choi B.-S."/>
            <person name="Jung M."/>
            <person name="Ginzburg D."/>
            <person name="Zhao K."/>
            <person name="Won S.Y."/>
            <person name="Oh T.-J."/>
            <person name="Yu Y."/>
            <person name="Kim N.-H."/>
            <person name="Lee O.R."/>
            <person name="Lee T.-H."/>
            <person name="Bashyal P."/>
            <person name="Kim T.-S."/>
            <person name="Lee W.-H."/>
            <person name="Kawkins C."/>
            <person name="Kim C.-K."/>
            <person name="Kim J.S."/>
            <person name="Ahn B.O."/>
            <person name="Rhee S.Y."/>
            <person name="Sohng J.K."/>
        </authorList>
    </citation>
    <scope>NUCLEOTIDE SEQUENCE</scope>
    <source>
        <tissue evidence="7">Leaf</tissue>
    </source>
</reference>
<dbReference type="InterPro" id="IPR000719">
    <property type="entry name" value="Prot_kinase_dom"/>
</dbReference>
<organism evidence="7 8">
    <name type="scientific">Senna tora</name>
    <dbReference type="NCBI Taxonomy" id="362788"/>
    <lineage>
        <taxon>Eukaryota</taxon>
        <taxon>Viridiplantae</taxon>
        <taxon>Streptophyta</taxon>
        <taxon>Embryophyta</taxon>
        <taxon>Tracheophyta</taxon>
        <taxon>Spermatophyta</taxon>
        <taxon>Magnoliopsida</taxon>
        <taxon>eudicotyledons</taxon>
        <taxon>Gunneridae</taxon>
        <taxon>Pentapetalae</taxon>
        <taxon>rosids</taxon>
        <taxon>fabids</taxon>
        <taxon>Fabales</taxon>
        <taxon>Fabaceae</taxon>
        <taxon>Caesalpinioideae</taxon>
        <taxon>Cassia clade</taxon>
        <taxon>Senna</taxon>
    </lineage>
</organism>
<dbReference type="FunFam" id="1.10.510.10:FF:000495">
    <property type="entry name" value="calcium/calmodulin-regulated receptor-like kinase 1"/>
    <property type="match status" value="1"/>
</dbReference>
<gene>
    <name evidence="7" type="ORF">G2W53_005382</name>
</gene>
<dbReference type="InterPro" id="IPR027356">
    <property type="entry name" value="NPH3_dom"/>
</dbReference>
<feature type="domain" description="Protein kinase" evidence="5">
    <location>
        <begin position="473"/>
        <end position="726"/>
    </location>
</feature>
<evidence type="ECO:0000259" key="6">
    <source>
        <dbReference type="PROSITE" id="PS51649"/>
    </source>
</evidence>
<keyword evidence="7" id="KW-0808">Transferase</keyword>
<dbReference type="PROSITE" id="PS51649">
    <property type="entry name" value="NPH3"/>
    <property type="match status" value="1"/>
</dbReference>
<dbReference type="Proteomes" id="UP000634136">
    <property type="component" value="Unassembled WGS sequence"/>
</dbReference>
<dbReference type="PROSITE" id="PS00108">
    <property type="entry name" value="PROTEIN_KINASE_ST"/>
    <property type="match status" value="1"/>
</dbReference>
<dbReference type="PANTHER" id="PTHR47989">
    <property type="entry name" value="OS01G0750732 PROTEIN"/>
    <property type="match status" value="1"/>
</dbReference>
<evidence type="ECO:0000256" key="1">
    <source>
        <dbReference type="ARBA" id="ARBA00022527"/>
    </source>
</evidence>
<dbReference type="EMBL" id="JAAIUW010000002">
    <property type="protein sequence ID" value="KAF7843084.1"/>
    <property type="molecule type" value="Genomic_DNA"/>
</dbReference>
<dbReference type="Pfam" id="PF03000">
    <property type="entry name" value="NPH3"/>
    <property type="match status" value="1"/>
</dbReference>
<evidence type="ECO:0000259" key="5">
    <source>
        <dbReference type="PROSITE" id="PS50011"/>
    </source>
</evidence>
<name>A0A834XD89_9FABA</name>
<dbReference type="InterPro" id="IPR008271">
    <property type="entry name" value="Ser/Thr_kinase_AS"/>
</dbReference>
<evidence type="ECO:0000313" key="7">
    <source>
        <dbReference type="EMBL" id="KAF7843084.1"/>
    </source>
</evidence>
<keyword evidence="2" id="KW-0547">Nucleotide-binding</keyword>
<keyword evidence="3" id="KW-0067">ATP-binding</keyword>
<dbReference type="SUPFAM" id="SSF56112">
    <property type="entry name" value="Protein kinase-like (PK-like)"/>
    <property type="match status" value="1"/>
</dbReference>
<dbReference type="Gene3D" id="3.30.200.20">
    <property type="entry name" value="Phosphorylase Kinase, domain 1"/>
    <property type="match status" value="1"/>
</dbReference>
<evidence type="ECO:0000256" key="2">
    <source>
        <dbReference type="ARBA" id="ARBA00022741"/>
    </source>
</evidence>
<dbReference type="GO" id="GO:0004674">
    <property type="term" value="F:protein serine/threonine kinase activity"/>
    <property type="evidence" value="ECO:0007669"/>
    <property type="project" value="UniProtKB-KW"/>
</dbReference>
<keyword evidence="7" id="KW-0418">Kinase</keyword>
<feature type="domain" description="NPH3" evidence="6">
    <location>
        <begin position="240"/>
        <end position="368"/>
    </location>
</feature>
<dbReference type="SMART" id="SM00220">
    <property type="entry name" value="S_TKc"/>
    <property type="match status" value="1"/>
</dbReference>
<sequence>MPSVLASLEHTRPFDLLGRVLDPPLVPPHPYSYLADRYRVPSIRILMRVKTEAQSLNILSCFSSKCSNLFGNVKATNGNGGLKVIFNDFPGGACGFELILRFCYNSTSRRRMVITPSNIVLLYCAAHFMEMQGDAPTGTPNLISQIEKFLQQGIYFWSLGELLEALTHYSISAKSYSVIRDRIIGHLIERLVFPSCSSNTSSFQFSCASSCRHNCSGATWWFEPLLFFNIDLIDKSEQAYDVGFVLRIVQIFVNEGDFGISLIQLKRVTKLMDSFLVEVAPDPRLKPFEFAELITVLPDSARESHDQLYLAMDMYLKVHAGLSEKEKMNICFALNYEKLSAELVRHLTRNLVFSAETKPRAHTHTPGRMKSLVQENDHLKNFLDSLFRKSFKNTDGRKEDAEELKPMGDMKRTQVKNNPEKAETLPVCVKGADSSASLSGSNVGLESPRSSEWSNMPLWLEGLRRKDVVSACGIPKYSFEYGAFGSIYKAQMLTGDTVAVKVLGTNSRQGEREFLTEEDDGLPRTKGKRAVRNLFSKDLGENQEPLDWDARLHIALDVARGLEYLHYGAAPPVVHRDIKSSNILLNQFLRARVTDFGLSRPEMLKPHSSKVRGTLGYLDPEYMSTKTFTKKSDVYSFGVLLFELITGRSPQQGLMEYVKLATMEGEGEGKVGWEEIVDSQLNGKYDMHKLNDMAALALKCVNETSRNRPSMRDIVGSLSQLCKKHS</sequence>
<dbReference type="Pfam" id="PF07714">
    <property type="entry name" value="PK_Tyr_Ser-Thr"/>
    <property type="match status" value="1"/>
</dbReference>
<accession>A0A834XD89</accession>
<evidence type="ECO:0000256" key="4">
    <source>
        <dbReference type="PROSITE-ProRule" id="PRU00982"/>
    </source>
</evidence>
<protein>
    <submittedName>
        <fullName evidence="7">Calcium/calmodulin-regulated receptor-like kinase 1 isoform X1</fullName>
    </submittedName>
</protein>
<dbReference type="AlphaFoldDB" id="A0A834XD89"/>
<dbReference type="OrthoDB" id="4062651at2759"/>
<dbReference type="GO" id="GO:0005524">
    <property type="term" value="F:ATP binding"/>
    <property type="evidence" value="ECO:0007669"/>
    <property type="project" value="UniProtKB-KW"/>
</dbReference>
<comment type="similarity">
    <text evidence="4">Belongs to the NPH3 family.</text>
</comment>
<dbReference type="InterPro" id="IPR001245">
    <property type="entry name" value="Ser-Thr/Tyr_kinase_cat_dom"/>
</dbReference>
<dbReference type="InterPro" id="IPR011009">
    <property type="entry name" value="Kinase-like_dom_sf"/>
</dbReference>
<dbReference type="PANTHER" id="PTHR47989:SF24">
    <property type="entry name" value="CALCIUM_CALMODULIN-REGULATED RECEPTOR-LIKE KINASE 1 ISOFORM X1"/>
    <property type="match status" value="1"/>
</dbReference>
<keyword evidence="8" id="KW-1185">Reference proteome</keyword>
<proteinExistence type="inferred from homology"/>
<evidence type="ECO:0000256" key="3">
    <source>
        <dbReference type="ARBA" id="ARBA00022840"/>
    </source>
</evidence>
<dbReference type="Gene3D" id="1.10.510.10">
    <property type="entry name" value="Transferase(Phosphotransferase) domain 1"/>
    <property type="match status" value="1"/>
</dbReference>
<dbReference type="PROSITE" id="PS50011">
    <property type="entry name" value="PROTEIN_KINASE_DOM"/>
    <property type="match status" value="1"/>
</dbReference>
<keyword evidence="1" id="KW-0723">Serine/threonine-protein kinase</keyword>
<comment type="caution">
    <text evidence="7">The sequence shown here is derived from an EMBL/GenBank/DDBJ whole genome shotgun (WGS) entry which is preliminary data.</text>
</comment>
<evidence type="ECO:0000313" key="8">
    <source>
        <dbReference type="Proteomes" id="UP000634136"/>
    </source>
</evidence>